<dbReference type="GO" id="GO:0005634">
    <property type="term" value="C:nucleus"/>
    <property type="evidence" value="ECO:0007669"/>
    <property type="project" value="TreeGrafter"/>
</dbReference>
<evidence type="ECO:0000313" key="3">
    <source>
        <dbReference type="EMBL" id="RZC66023.1"/>
    </source>
</evidence>
<organism evidence="3 4">
    <name type="scientific">Papaver somniferum</name>
    <name type="common">Opium poppy</name>
    <dbReference type="NCBI Taxonomy" id="3469"/>
    <lineage>
        <taxon>Eukaryota</taxon>
        <taxon>Viridiplantae</taxon>
        <taxon>Streptophyta</taxon>
        <taxon>Embryophyta</taxon>
        <taxon>Tracheophyta</taxon>
        <taxon>Spermatophyta</taxon>
        <taxon>Magnoliopsida</taxon>
        <taxon>Ranunculales</taxon>
        <taxon>Papaveraceae</taxon>
        <taxon>Papaveroideae</taxon>
        <taxon>Papaver</taxon>
    </lineage>
</organism>
<reference evidence="3 4" key="1">
    <citation type="journal article" date="2018" name="Science">
        <title>The opium poppy genome and morphinan production.</title>
        <authorList>
            <person name="Guo L."/>
            <person name="Winzer T."/>
            <person name="Yang X."/>
            <person name="Li Y."/>
            <person name="Ning Z."/>
            <person name="He Z."/>
            <person name="Teodor R."/>
            <person name="Lu Y."/>
            <person name="Bowser T.A."/>
            <person name="Graham I.A."/>
            <person name="Ye K."/>
        </authorList>
    </citation>
    <scope>NUCLEOTIDE SEQUENCE [LARGE SCALE GENOMIC DNA]</scope>
    <source>
        <strain evidence="4">cv. HN1</strain>
        <tissue evidence="3">Leaves</tissue>
    </source>
</reference>
<dbReference type="AlphaFoldDB" id="A0A4Y7JY75"/>
<dbReference type="PANTHER" id="PTHR48103">
    <property type="entry name" value="MIDASIN-RELATED"/>
    <property type="match status" value="1"/>
</dbReference>
<evidence type="ECO:0000256" key="2">
    <source>
        <dbReference type="ARBA" id="ARBA00022840"/>
    </source>
</evidence>
<dbReference type="GO" id="GO:0000027">
    <property type="term" value="P:ribosomal large subunit assembly"/>
    <property type="evidence" value="ECO:0007669"/>
    <property type="project" value="TreeGrafter"/>
</dbReference>
<dbReference type="EMBL" id="CM010720">
    <property type="protein sequence ID" value="RZC66023.1"/>
    <property type="molecule type" value="Genomic_DNA"/>
</dbReference>
<dbReference type="STRING" id="3469.A0A4Y7JY75"/>
<proteinExistence type="predicted"/>
<accession>A0A4Y7JY75</accession>
<keyword evidence="1" id="KW-0547">Nucleotide-binding</keyword>
<keyword evidence="4" id="KW-1185">Reference proteome</keyword>
<evidence type="ECO:0000313" key="4">
    <source>
        <dbReference type="Proteomes" id="UP000316621"/>
    </source>
</evidence>
<gene>
    <name evidence="3" type="ORF">C5167_009717</name>
</gene>
<dbReference type="GO" id="GO:0005524">
    <property type="term" value="F:ATP binding"/>
    <property type="evidence" value="ECO:0007669"/>
    <property type="project" value="UniProtKB-KW"/>
</dbReference>
<keyword evidence="2" id="KW-0067">ATP-binding</keyword>
<dbReference type="GO" id="GO:0030687">
    <property type="term" value="C:preribosome, large subunit precursor"/>
    <property type="evidence" value="ECO:0007669"/>
    <property type="project" value="TreeGrafter"/>
</dbReference>
<dbReference type="GO" id="GO:0000055">
    <property type="term" value="P:ribosomal large subunit export from nucleus"/>
    <property type="evidence" value="ECO:0007669"/>
    <property type="project" value="TreeGrafter"/>
</dbReference>
<evidence type="ECO:0000256" key="1">
    <source>
        <dbReference type="ARBA" id="ARBA00022741"/>
    </source>
</evidence>
<sequence length="619" mass="70777">MSKKYSCRTAGETLEWINALHDFLKPYKPLLNSHVVNFFTVIPSFPSLLKSHLESFRIFPDIGSLVFPQEPAELDQIIGCDASMDDKWIDRYFCRLSRKVAHDGSPKQLIFPRSEIKEPSIDLQSSLKMFFQEATFVADDWKDVNRKYDDRRSFSTFLWLLENTGLDKYGLTADNDINISFHPNRWSSLEALPDDVVRDHVVFANEYYNGSLSLTQLLQRICSQSGDDFSREQAKLLESFLDHLIKIQQEQRFAAYSFSEHLEQLRKSDAVAFSSDADDDDDGDRYKCPLILPQHSVDSYMWRQKHLFGSLCTMSRESARSLKKLKGSYFTSPSSIEESNKILDIVLFLFSKFKKSQESLDQFLLDGCHQFSIYPVQLVMDNNEVLNDFGELIKNLQEQGVERKSVAEMLVGYFVDLVNMNYNRAEQGNPSRNTRSSLRRAFSVAAKEASEMINEAVEKLNSVRCSALTSGGSPLGSIILWRILFESSLINLRLDLIFKNHSEIVNLGVKLLGTAINDQLDQIRLSILLSVGESVLVEFIAMHKTVAEVSFVLGDAFTTGGVLSSDVRHFGISSKHVDQLLKDFNPDNFPWDKHVVHDYYKIDVDDPKTKKWMEANPDY</sequence>
<dbReference type="PANTHER" id="PTHR48103:SF2">
    <property type="entry name" value="MIDASIN"/>
    <property type="match status" value="1"/>
</dbReference>
<protein>
    <submittedName>
        <fullName evidence="3">Uncharacterized protein</fullName>
    </submittedName>
</protein>
<dbReference type="Proteomes" id="UP000316621">
    <property type="component" value="Chromosome 6"/>
</dbReference>
<dbReference type="Gramene" id="RZC66023">
    <property type="protein sequence ID" value="RZC66023"/>
    <property type="gene ID" value="C5167_009717"/>
</dbReference>
<name>A0A4Y7JY75_PAPSO</name>